<dbReference type="RefSeq" id="WP_149054293.1">
    <property type="nucleotide sequence ID" value="NZ_CP043420.1"/>
</dbReference>
<dbReference type="Gene3D" id="6.10.340.10">
    <property type="match status" value="1"/>
</dbReference>
<dbReference type="InterPro" id="IPR003660">
    <property type="entry name" value="HAMP_dom"/>
</dbReference>
<dbReference type="InterPro" id="IPR035965">
    <property type="entry name" value="PAS-like_dom_sf"/>
</dbReference>
<proteinExistence type="predicted"/>
<evidence type="ECO:0000259" key="3">
    <source>
        <dbReference type="PROSITE" id="PS50885"/>
    </source>
</evidence>
<dbReference type="InterPro" id="IPR000160">
    <property type="entry name" value="GGDEF_dom"/>
</dbReference>
<dbReference type="NCBIfam" id="TIGR00254">
    <property type="entry name" value="GGDEF"/>
    <property type="match status" value="1"/>
</dbReference>
<dbReference type="KEGG" id="kuy:FY550_00910"/>
<feature type="transmembrane region" description="Helical" evidence="1">
    <location>
        <begin position="151"/>
        <end position="175"/>
    </location>
</feature>
<dbReference type="CDD" id="cd01949">
    <property type="entry name" value="GGDEF"/>
    <property type="match status" value="1"/>
</dbReference>
<evidence type="ECO:0000259" key="2">
    <source>
        <dbReference type="PROSITE" id="PS50112"/>
    </source>
</evidence>
<evidence type="ECO:0000313" key="5">
    <source>
        <dbReference type="EMBL" id="QEL09830.1"/>
    </source>
</evidence>
<keyword evidence="1" id="KW-0472">Membrane</keyword>
<sequence>MGRLFELFRTRLALRAAAIILVMVALLGIGFLQLAIHVRADSEQQTQAKRLEQLLSTVERTTQIACFLGDRQLAGEVADGLLSNRIVSEVRIVRQNGDVLADSRSAVASREGAPVSRIVHSPFEPDKTMCHIALIPDQERIDAVVAEASRFLAVALLIQLAGVGICVVMVVVYFVTRPITGISHRLSELEAETGHKLQAPRGNRHDEIGQLVASVNAMIDHLVTSLSEERRLRMEREVEERRYRTIFDNVEAGIFELDGEGRVMVANPAFRRLFQLSEEFDPRQRRVALAELAGKGGPTAEELSRYREPGRTREWEIALDGGAIKRWVSVLLSRLEEGRLQGVAHDITERKLATDAAEQLAMTDPLTGLGNRLGLERRLAVITRHHRLYPERAHALVLLDFDHFKHVNDTWGHQAGDRVLRHVADLLSGLVSQRDYLARLGGDEFVMVLDGYGQREPVAALLVRFLEELGDPIVLNETTRIRMGASIGVAMLGPDTVDAQEAMRFADQAMYRAKRAGRNTWRFHQTASELHS</sequence>
<dbReference type="PROSITE" id="PS50887">
    <property type="entry name" value="GGDEF"/>
    <property type="match status" value="1"/>
</dbReference>
<dbReference type="CDD" id="cd06225">
    <property type="entry name" value="HAMP"/>
    <property type="match status" value="1"/>
</dbReference>
<dbReference type="Proteomes" id="UP000322553">
    <property type="component" value="Chromosome"/>
</dbReference>
<dbReference type="SUPFAM" id="SSF158472">
    <property type="entry name" value="HAMP domain-like"/>
    <property type="match status" value="1"/>
</dbReference>
<dbReference type="PROSITE" id="PS50885">
    <property type="entry name" value="HAMP"/>
    <property type="match status" value="1"/>
</dbReference>
<gene>
    <name evidence="5" type="ORF">FY550_00910</name>
</gene>
<dbReference type="EMBL" id="CP043420">
    <property type="protein sequence ID" value="QEL09830.1"/>
    <property type="molecule type" value="Genomic_DNA"/>
</dbReference>
<protein>
    <submittedName>
        <fullName evidence="5">Diguanylate cyclase</fullName>
    </submittedName>
</protein>
<dbReference type="Pfam" id="PF00990">
    <property type="entry name" value="GGDEF"/>
    <property type="match status" value="1"/>
</dbReference>
<feature type="domain" description="GGDEF" evidence="4">
    <location>
        <begin position="392"/>
        <end position="526"/>
    </location>
</feature>
<dbReference type="SUPFAM" id="SSF55073">
    <property type="entry name" value="Nucleotide cyclase"/>
    <property type="match status" value="1"/>
</dbReference>
<evidence type="ECO:0000313" key="6">
    <source>
        <dbReference type="Proteomes" id="UP000322553"/>
    </source>
</evidence>
<dbReference type="AlphaFoldDB" id="A0A5C0ZTH5"/>
<keyword evidence="1" id="KW-0812">Transmembrane</keyword>
<keyword evidence="6" id="KW-1185">Reference proteome</keyword>
<dbReference type="SMART" id="SM00091">
    <property type="entry name" value="PAS"/>
    <property type="match status" value="1"/>
</dbReference>
<dbReference type="InterPro" id="IPR052163">
    <property type="entry name" value="DGC-Regulatory_Protein"/>
</dbReference>
<dbReference type="Pfam" id="PF13188">
    <property type="entry name" value="PAS_8"/>
    <property type="match status" value="1"/>
</dbReference>
<dbReference type="CDD" id="cd00130">
    <property type="entry name" value="PAS"/>
    <property type="match status" value="1"/>
</dbReference>
<dbReference type="NCBIfam" id="TIGR00229">
    <property type="entry name" value="sensory_box"/>
    <property type="match status" value="1"/>
</dbReference>
<dbReference type="PROSITE" id="PS50112">
    <property type="entry name" value="PAS"/>
    <property type="match status" value="1"/>
</dbReference>
<dbReference type="Gene3D" id="3.30.70.270">
    <property type="match status" value="1"/>
</dbReference>
<dbReference type="InterPro" id="IPR043128">
    <property type="entry name" value="Rev_trsase/Diguanyl_cyclase"/>
</dbReference>
<feature type="domain" description="HAMP" evidence="3">
    <location>
        <begin position="173"/>
        <end position="227"/>
    </location>
</feature>
<dbReference type="GO" id="GO:0007165">
    <property type="term" value="P:signal transduction"/>
    <property type="evidence" value="ECO:0007669"/>
    <property type="project" value="InterPro"/>
</dbReference>
<dbReference type="InterPro" id="IPR000014">
    <property type="entry name" value="PAS"/>
</dbReference>
<organism evidence="5 6">
    <name type="scientific">Kushneria phosphatilytica</name>
    <dbReference type="NCBI Taxonomy" id="657387"/>
    <lineage>
        <taxon>Bacteria</taxon>
        <taxon>Pseudomonadati</taxon>
        <taxon>Pseudomonadota</taxon>
        <taxon>Gammaproteobacteria</taxon>
        <taxon>Oceanospirillales</taxon>
        <taxon>Halomonadaceae</taxon>
        <taxon>Kushneria</taxon>
    </lineage>
</organism>
<evidence type="ECO:0000256" key="1">
    <source>
        <dbReference type="SAM" id="Phobius"/>
    </source>
</evidence>
<dbReference type="SMART" id="SM00267">
    <property type="entry name" value="GGDEF"/>
    <property type="match status" value="1"/>
</dbReference>
<dbReference type="Gene3D" id="3.30.450.20">
    <property type="entry name" value="PAS domain"/>
    <property type="match status" value="1"/>
</dbReference>
<feature type="transmembrane region" description="Helical" evidence="1">
    <location>
        <begin position="12"/>
        <end position="36"/>
    </location>
</feature>
<dbReference type="SUPFAM" id="SSF55785">
    <property type="entry name" value="PYP-like sensor domain (PAS domain)"/>
    <property type="match status" value="1"/>
</dbReference>
<keyword evidence="1" id="KW-1133">Transmembrane helix</keyword>
<name>A0A5C0ZTH5_9GAMM</name>
<dbReference type="GO" id="GO:0016020">
    <property type="term" value="C:membrane"/>
    <property type="evidence" value="ECO:0007669"/>
    <property type="project" value="InterPro"/>
</dbReference>
<dbReference type="PANTHER" id="PTHR46663">
    <property type="entry name" value="DIGUANYLATE CYCLASE DGCT-RELATED"/>
    <property type="match status" value="1"/>
</dbReference>
<dbReference type="InterPro" id="IPR029787">
    <property type="entry name" value="Nucleotide_cyclase"/>
</dbReference>
<accession>A0A5C0ZTH5</accession>
<evidence type="ECO:0000259" key="4">
    <source>
        <dbReference type="PROSITE" id="PS50887"/>
    </source>
</evidence>
<reference evidence="5 6" key="1">
    <citation type="submission" date="2019-08" db="EMBL/GenBank/DDBJ databases">
        <title>Complete genome sequence of Kushneria sp. YCWA18, a halophilic phosphate-solubilizing bacterium isolated from Daqiao saltern in China.</title>
        <authorList>
            <person name="Du G.-X."/>
            <person name="Qu L.-Y."/>
        </authorList>
    </citation>
    <scope>NUCLEOTIDE SEQUENCE [LARGE SCALE GENOMIC DNA]</scope>
    <source>
        <strain evidence="5 6">YCWA18</strain>
    </source>
</reference>
<feature type="domain" description="PAS" evidence="2">
    <location>
        <begin position="239"/>
        <end position="279"/>
    </location>
</feature>
<dbReference type="PANTHER" id="PTHR46663:SF4">
    <property type="entry name" value="DIGUANYLATE CYCLASE DGCT-RELATED"/>
    <property type="match status" value="1"/>
</dbReference>